<dbReference type="GO" id="GO:0032465">
    <property type="term" value="P:regulation of cytokinesis"/>
    <property type="evidence" value="ECO:0007669"/>
    <property type="project" value="InterPro"/>
</dbReference>
<dbReference type="KEGG" id="dre:100329274"/>
<organism evidence="2">
    <name type="scientific">Danio rerio</name>
    <name type="common">Zebrafish</name>
    <name type="synonym">Brachydanio rerio</name>
    <dbReference type="NCBI Taxonomy" id="7955"/>
    <lineage>
        <taxon>Eukaryota</taxon>
        <taxon>Metazoa</taxon>
        <taxon>Chordata</taxon>
        <taxon>Craniata</taxon>
        <taxon>Vertebrata</taxon>
        <taxon>Euteleostomi</taxon>
        <taxon>Actinopterygii</taxon>
        <taxon>Neopterygii</taxon>
        <taxon>Teleostei</taxon>
        <taxon>Ostariophysi</taxon>
        <taxon>Cypriniformes</taxon>
        <taxon>Danionidae</taxon>
        <taxon>Danioninae</taxon>
        <taxon>Danio</taxon>
    </lineage>
</organism>
<reference evidence="2" key="1">
    <citation type="journal article" date="2013" name="Nature">
        <title>The zebrafish reference genome sequence and its relationship to the human genome.</title>
        <authorList>
            <consortium name="Genome Reference Consortium Zebrafish"/>
            <person name="Howe K."/>
            <person name="Clark M.D."/>
            <person name="Torroja C.F."/>
            <person name="Torrance J."/>
            <person name="Berthelot C."/>
            <person name="Muffato M."/>
            <person name="Collins J.E."/>
            <person name="Humphray S."/>
            <person name="McLaren K."/>
            <person name="Matthews L."/>
            <person name="McLaren S."/>
            <person name="Sealy I."/>
            <person name="Caccamo M."/>
            <person name="Churcher C."/>
            <person name="Scott C."/>
            <person name="Barrett J.C."/>
            <person name="Koch R."/>
            <person name="Rauch G.J."/>
            <person name="White S."/>
            <person name="Chow W."/>
            <person name="Kilian B."/>
            <person name="Quintais L.T."/>
            <person name="Guerra-Assuncao J.A."/>
            <person name="Zhou Y."/>
            <person name="Gu Y."/>
            <person name="Yen J."/>
            <person name="Vogel J.H."/>
            <person name="Eyre T."/>
            <person name="Redmond S."/>
            <person name="Banerjee R."/>
            <person name="Chi J."/>
            <person name="Fu B."/>
            <person name="Langley E."/>
            <person name="Maguire S.F."/>
            <person name="Laird G.K."/>
            <person name="Lloyd D."/>
            <person name="Kenyon E."/>
            <person name="Donaldson S."/>
            <person name="Sehra H."/>
            <person name="Almeida-King J."/>
            <person name="Loveland J."/>
            <person name="Trevanion S."/>
            <person name="Jones M."/>
            <person name="Quail M."/>
            <person name="Willey D."/>
            <person name="Hunt A."/>
            <person name="Burton J."/>
            <person name="Sims S."/>
            <person name="McLay K."/>
            <person name="Plumb B."/>
            <person name="Davis J."/>
            <person name="Clee C."/>
            <person name="Oliver K."/>
            <person name="Clark R."/>
            <person name="Riddle C."/>
            <person name="Elliot D."/>
            <person name="Eliott D."/>
            <person name="Threadgold G."/>
            <person name="Harden G."/>
            <person name="Ware D."/>
            <person name="Begum S."/>
            <person name="Mortimore B."/>
            <person name="Mortimer B."/>
            <person name="Kerry G."/>
            <person name="Heath P."/>
            <person name="Phillimore B."/>
            <person name="Tracey A."/>
            <person name="Corby N."/>
            <person name="Dunn M."/>
            <person name="Johnson C."/>
            <person name="Wood J."/>
            <person name="Clark S."/>
            <person name="Pelan S."/>
            <person name="Griffiths G."/>
            <person name="Smith M."/>
            <person name="Glithero R."/>
            <person name="Howden P."/>
            <person name="Barker N."/>
            <person name="Lloyd C."/>
            <person name="Stevens C."/>
            <person name="Harley J."/>
            <person name="Holt K."/>
            <person name="Panagiotidis G."/>
            <person name="Lovell J."/>
            <person name="Beasley H."/>
            <person name="Henderson C."/>
            <person name="Gordon D."/>
            <person name="Auger K."/>
            <person name="Wright D."/>
            <person name="Collins J."/>
            <person name="Raisen C."/>
            <person name="Dyer L."/>
            <person name="Leung K."/>
            <person name="Robertson L."/>
            <person name="Ambridge K."/>
            <person name="Leongamornlert D."/>
            <person name="McGuire S."/>
            <person name="Gilderthorp R."/>
            <person name="Griffiths C."/>
            <person name="Manthravadi D."/>
            <person name="Nichol S."/>
            <person name="Barker G."/>
            <person name="Whitehead S."/>
            <person name="Kay M."/>
            <person name="Brown J."/>
            <person name="Murnane C."/>
            <person name="Gray E."/>
            <person name="Humphries M."/>
            <person name="Sycamore N."/>
            <person name="Barker D."/>
            <person name="Saunders D."/>
            <person name="Wallis J."/>
            <person name="Babbage A."/>
            <person name="Hammond S."/>
            <person name="Mashreghi-Mohammadi M."/>
            <person name="Barr L."/>
            <person name="Martin S."/>
            <person name="Wray P."/>
            <person name="Ellington A."/>
            <person name="Matthews N."/>
            <person name="Ellwood M."/>
            <person name="Woodmansey R."/>
            <person name="Clark G."/>
            <person name="Cooper J."/>
            <person name="Cooper J."/>
            <person name="Tromans A."/>
            <person name="Grafham D."/>
            <person name="Skuce C."/>
            <person name="Pandian R."/>
            <person name="Andrews R."/>
            <person name="Harrison E."/>
            <person name="Kimberley A."/>
            <person name="Garnett J."/>
            <person name="Fosker N."/>
            <person name="Hall R."/>
            <person name="Garner P."/>
            <person name="Kelly D."/>
            <person name="Bird C."/>
            <person name="Palmer S."/>
            <person name="Gehring I."/>
            <person name="Berger A."/>
            <person name="Dooley C.M."/>
            <person name="Ersan-Urun Z."/>
            <person name="Eser C."/>
            <person name="Geiger H."/>
            <person name="Geisler M."/>
            <person name="Karotki L."/>
            <person name="Kirn A."/>
            <person name="Konantz J."/>
            <person name="Konantz M."/>
            <person name="Oberlander M."/>
            <person name="Rudolph-Geiger S."/>
            <person name="Teucke M."/>
            <person name="Lanz C."/>
            <person name="Raddatz G."/>
            <person name="Osoegawa K."/>
            <person name="Zhu B."/>
            <person name="Rapp A."/>
            <person name="Widaa S."/>
            <person name="Langford C."/>
            <person name="Yang F."/>
            <person name="Schuster S.C."/>
            <person name="Carter N.P."/>
            <person name="Harrow J."/>
            <person name="Ning Z."/>
            <person name="Herrero J."/>
            <person name="Searle S.M."/>
            <person name="Enright A."/>
            <person name="Geisler R."/>
            <person name="Plasterk R.H."/>
            <person name="Lee C."/>
            <person name="Westerfield M."/>
            <person name="de Jong P.J."/>
            <person name="Zon L.I."/>
            <person name="Postlethwait J.H."/>
            <person name="Nusslein-Volhard C."/>
            <person name="Hubbard T.J."/>
            <person name="Roest Crollius H."/>
            <person name="Rogers J."/>
            <person name="Stemple D.L."/>
        </authorList>
    </citation>
    <scope>NUCLEOTIDE SEQUENCE [LARGE SCALE GENOMIC DNA]</scope>
    <source>
        <strain evidence="2">Tuebingen</strain>
    </source>
</reference>
<feature type="region of interest" description="Disordered" evidence="1">
    <location>
        <begin position="169"/>
        <end position="192"/>
    </location>
</feature>
<feature type="region of interest" description="Disordered" evidence="1">
    <location>
        <begin position="525"/>
        <end position="544"/>
    </location>
</feature>
<sequence length="822" mass="92316">MLSLILKLYSEVLFRFKLLPYQSASERCRTPVRVYRKRSSVNKLNVHNEETRFILRVMESYEDFIQRCYNSNNDDEAEDEPHTPLTTSSLIVFHGACILPPVLNEQQRVEMRTLRDTAVSLMTMKRRKRGEEESQSSFADVSISHAEQNTTITDSDIITSAPPALLTCHPLTSTAHDDRSANQLRASPEDQSLDSTQITVLFEGVGHKNDRSHDALDSQTAMMSSGYVTNDNTDLSWMEAAAVRSQLTATGSDIISHAPVDGAILEAEADEVSPLKMADDLTDADEGPYRMSLQNLLKKSQEYRRRQRLLRTQAKALKPSADEHSLSDKENEELPKHIWKTELRKAREKKKEKADLIHTDVFNQTNTHTANHEDISAVFTALPVPAKPLYGSRMKPLSVSRSHLAVDDKYANIPTPQFCSSPVRCKKGGGASARVQKALSRSDLRSVNDGGLMQTQQITQLELNLSSLKTLISDLESTLTLSHADQSDSPAHNCVKRIVTFGGAVQQEVIAGDCGIEKQTSPVGVLTDNSNQRTHADGEGSSLIGSSYDVDAPSSLWSQLTPEVGGHEGVSRVKRRLLMNEETHCSPSTAVLQTQEDHVTFLMEEERRQQQELLQSLAVRYQFLRSVSFPCPSAASRLEDTPTSILASSVCTHTELTDAQVLCLAAVVKGFLTRRLLRTERVSHIIRTIKDTQMFLQSFQSSVSCRNDVMLQERVTLQLRSARLELHQLMFISSSCEQMQMIRQDRELRRERRTHTHPKGKLSLSDATRKALERKKLLLMQQRSADRKRLSPSTEEKWKLVPKICRVSKKKTPTHGAPSHLY</sequence>
<dbReference type="OrthoDB" id="10028852at2759"/>
<dbReference type="Ensembl" id="ENSDART00000162491.2">
    <property type="protein sequence ID" value="ENSDARP00000130189.1"/>
    <property type="gene ID" value="ENSDARG00000101309.3"/>
</dbReference>
<gene>
    <name evidence="3" type="primary">cp110</name>
    <name evidence="2" type="synonym">si:ch73-100l22.3</name>
</gene>
<accession>A0A8M1RDV7</accession>
<dbReference type="PANTHER" id="PTHR13594">
    <property type="entry name" value="CENTRIOLAR COILED-COIL PROTEIN OF 110 KDA"/>
    <property type="match status" value="1"/>
</dbReference>
<reference evidence="2" key="2">
    <citation type="submission" date="2015-11" db="UniProtKB">
        <authorList>
            <consortium name="Ensembl"/>
        </authorList>
    </citation>
    <scope>IDENTIFICATION</scope>
    <source>
        <strain evidence="2">Tuebingen</strain>
    </source>
</reference>
<accession>A0A0R4I9S3</accession>
<evidence type="ECO:0000313" key="2">
    <source>
        <dbReference type="Ensembl" id="ENSDARP00000130189"/>
    </source>
</evidence>
<dbReference type="AGR" id="ZFIN:ZDB-GENE-141222-74"/>
<evidence type="ECO:0000313" key="3">
    <source>
        <dbReference type="ZFIN" id="ZDB-GENE-141222-74"/>
    </source>
</evidence>
<proteinExistence type="predicted"/>
<dbReference type="InterPro" id="IPR033207">
    <property type="entry name" value="CCP110"/>
</dbReference>
<dbReference type="Bgee" id="ENSDARG00000101309">
    <property type="expression patterns" value="Expressed in testis and 25 other cell types or tissues"/>
</dbReference>
<dbReference type="OMA" id="SFPCSMS"/>
<evidence type="ECO:0000256" key="1">
    <source>
        <dbReference type="SAM" id="MobiDB-lite"/>
    </source>
</evidence>
<dbReference type="STRING" id="7955.ENSDARP00000130189"/>
<dbReference type="GO" id="GO:0007099">
    <property type="term" value="P:centriole replication"/>
    <property type="evidence" value="ECO:0000318"/>
    <property type="project" value="GO_Central"/>
</dbReference>
<dbReference type="AlphaFoldDB" id="A0A0R4I9S3"/>
<protein>
    <submittedName>
        <fullName evidence="2">Si:ch73-100l22.3</fullName>
    </submittedName>
</protein>
<feature type="compositionally biased region" description="Polar residues" evidence="1">
    <location>
        <begin position="181"/>
        <end position="192"/>
    </location>
</feature>
<dbReference type="GO" id="GO:0032053">
    <property type="term" value="P:ciliary basal body organization"/>
    <property type="evidence" value="ECO:0000318"/>
    <property type="project" value="GO_Central"/>
</dbReference>
<dbReference type="GeneTree" id="ENSGT00390000004090"/>
<dbReference type="CTD" id="100329274"/>
<dbReference type="GO" id="GO:0005814">
    <property type="term" value="C:centriole"/>
    <property type="evidence" value="ECO:0000318"/>
    <property type="project" value="GO_Central"/>
</dbReference>
<dbReference type="ZFIN" id="ZDB-GENE-141222-74">
    <property type="gene designation" value="cp110"/>
</dbReference>
<dbReference type="GO" id="GO:0060271">
    <property type="term" value="P:cilium assembly"/>
    <property type="evidence" value="ECO:0000316"/>
    <property type="project" value="ZFIN"/>
</dbReference>
<dbReference type="Pfam" id="PF16025">
    <property type="entry name" value="CaM_bind"/>
    <property type="match status" value="1"/>
</dbReference>
<name>A0A0R4I9S3_DANRE</name>
<dbReference type="PANTHER" id="PTHR13594:SF2">
    <property type="entry name" value="SI:CH73-100L22.3"/>
    <property type="match status" value="1"/>
</dbReference>
<dbReference type="EMBL" id="CU459093">
    <property type="status" value="NOT_ANNOTATED_CDS"/>
    <property type="molecule type" value="Genomic_DNA"/>
</dbReference>